<proteinExistence type="predicted"/>
<dbReference type="PROSITE" id="PS51420">
    <property type="entry name" value="RHO"/>
    <property type="match status" value="1"/>
</dbReference>
<dbReference type="SMART" id="SM00175">
    <property type="entry name" value="RAB"/>
    <property type="match status" value="1"/>
</dbReference>
<dbReference type="SUPFAM" id="SSF52540">
    <property type="entry name" value="P-loop containing nucleoside triphosphate hydrolases"/>
    <property type="match status" value="1"/>
</dbReference>
<name>A0ABM0JD37_APLCA</name>
<dbReference type="PROSITE" id="PS51421">
    <property type="entry name" value="RAS"/>
    <property type="match status" value="1"/>
</dbReference>
<evidence type="ECO:0000313" key="4">
    <source>
        <dbReference type="RefSeq" id="XP_005090941.2"/>
    </source>
</evidence>
<reference evidence="4" key="1">
    <citation type="submission" date="2025-08" db="UniProtKB">
        <authorList>
            <consortium name="RefSeq"/>
        </authorList>
    </citation>
    <scope>IDENTIFICATION</scope>
</reference>
<dbReference type="Gene3D" id="3.40.50.300">
    <property type="entry name" value="P-loop containing nucleotide triphosphate hydrolases"/>
    <property type="match status" value="1"/>
</dbReference>
<keyword evidence="2" id="KW-0342">GTP-binding</keyword>
<evidence type="ECO:0000256" key="1">
    <source>
        <dbReference type="ARBA" id="ARBA00022741"/>
    </source>
</evidence>
<evidence type="ECO:0000256" key="2">
    <source>
        <dbReference type="ARBA" id="ARBA00023134"/>
    </source>
</evidence>
<dbReference type="SMART" id="SM00174">
    <property type="entry name" value="RHO"/>
    <property type="match status" value="1"/>
</dbReference>
<gene>
    <name evidence="4" type="primary">LOC101855618</name>
</gene>
<dbReference type="PANTHER" id="PTHR24072">
    <property type="entry name" value="RHO FAMILY GTPASE"/>
    <property type="match status" value="1"/>
</dbReference>
<accession>A0ABM0JD37</accession>
<dbReference type="NCBIfam" id="TIGR00231">
    <property type="entry name" value="small_GTP"/>
    <property type="match status" value="1"/>
</dbReference>
<dbReference type="CDD" id="cd00157">
    <property type="entry name" value="Rho"/>
    <property type="match status" value="1"/>
</dbReference>
<sequence>MKTQSEKSQESSHLLSRVCHKVAVVGDTGSGKTSLIFRFSRGRMPTLDERSLTVIEVDVMDITRNGKQFQLSIYDTSGREEYARLRGLTYNHCDVVLICLALDSPQSVHNVINEWVPEVRHLAHNMPFILVGTKSDLRVKGEGRAGDYITQKQGRSLAKRVGAAKYMECSALSEANSDQKEVKRVFGRALREATGDTSCCYCCCC</sequence>
<dbReference type="Pfam" id="PF00071">
    <property type="entry name" value="Ras"/>
    <property type="match status" value="1"/>
</dbReference>
<dbReference type="PRINTS" id="PR00449">
    <property type="entry name" value="RASTRNSFRMNG"/>
</dbReference>
<dbReference type="InterPro" id="IPR001806">
    <property type="entry name" value="Small_GTPase"/>
</dbReference>
<dbReference type="GeneID" id="101855618"/>
<protein>
    <submittedName>
        <fullName evidence="4">Ras-like GTP-binding protein rhoA</fullName>
    </submittedName>
</protein>
<dbReference type="SMART" id="SM00173">
    <property type="entry name" value="RAS"/>
    <property type="match status" value="1"/>
</dbReference>
<keyword evidence="1" id="KW-0547">Nucleotide-binding</keyword>
<dbReference type="InterPro" id="IPR005225">
    <property type="entry name" value="Small_GTP-bd"/>
</dbReference>
<dbReference type="Proteomes" id="UP000694888">
    <property type="component" value="Unplaced"/>
</dbReference>
<dbReference type="PROSITE" id="PS51419">
    <property type="entry name" value="RAB"/>
    <property type="match status" value="1"/>
</dbReference>
<organism evidence="3 4">
    <name type="scientific">Aplysia californica</name>
    <name type="common">California sea hare</name>
    <dbReference type="NCBI Taxonomy" id="6500"/>
    <lineage>
        <taxon>Eukaryota</taxon>
        <taxon>Metazoa</taxon>
        <taxon>Spiralia</taxon>
        <taxon>Lophotrochozoa</taxon>
        <taxon>Mollusca</taxon>
        <taxon>Gastropoda</taxon>
        <taxon>Heterobranchia</taxon>
        <taxon>Euthyneura</taxon>
        <taxon>Tectipleura</taxon>
        <taxon>Aplysiida</taxon>
        <taxon>Aplysioidea</taxon>
        <taxon>Aplysiidae</taxon>
        <taxon>Aplysia</taxon>
    </lineage>
</organism>
<dbReference type="InterPro" id="IPR027417">
    <property type="entry name" value="P-loop_NTPase"/>
</dbReference>
<keyword evidence="3" id="KW-1185">Reference proteome</keyword>
<dbReference type="RefSeq" id="XP_005090941.2">
    <property type="nucleotide sequence ID" value="XM_005090884.3"/>
</dbReference>
<evidence type="ECO:0000313" key="3">
    <source>
        <dbReference type="Proteomes" id="UP000694888"/>
    </source>
</evidence>
<dbReference type="InterPro" id="IPR003578">
    <property type="entry name" value="Small_GTPase_Rho"/>
</dbReference>